<dbReference type="PANTHER" id="PTHR19384">
    <property type="entry name" value="NITRIC OXIDE SYNTHASE-RELATED"/>
    <property type="match status" value="1"/>
</dbReference>
<dbReference type="GO" id="GO:0010181">
    <property type="term" value="F:FMN binding"/>
    <property type="evidence" value="ECO:0007669"/>
    <property type="project" value="InterPro"/>
</dbReference>
<dbReference type="InParanoid" id="A0A0L0HJ02"/>
<keyword evidence="9" id="KW-0560">Oxidoreductase</keyword>
<organism evidence="16 17">
    <name type="scientific">Spizellomyces punctatus (strain DAOM BR117)</name>
    <dbReference type="NCBI Taxonomy" id="645134"/>
    <lineage>
        <taxon>Eukaryota</taxon>
        <taxon>Fungi</taxon>
        <taxon>Fungi incertae sedis</taxon>
        <taxon>Chytridiomycota</taxon>
        <taxon>Chytridiomycota incertae sedis</taxon>
        <taxon>Chytridiomycetes</taxon>
        <taxon>Spizellomycetales</taxon>
        <taxon>Spizellomycetaceae</taxon>
        <taxon>Spizellomyces</taxon>
    </lineage>
</organism>
<dbReference type="Pfam" id="PF00667">
    <property type="entry name" value="FAD_binding_1"/>
    <property type="match status" value="1"/>
</dbReference>
<dbReference type="InterPro" id="IPR017938">
    <property type="entry name" value="Riboflavin_synthase-like_b-brl"/>
</dbReference>
<keyword evidence="10" id="KW-0486">Methionine biosynthesis</keyword>
<dbReference type="VEuPathDB" id="FungiDB:SPPG_03250"/>
<dbReference type="PRINTS" id="PR00371">
    <property type="entry name" value="FPNCR"/>
</dbReference>
<feature type="domain" description="FAD-binding FR-type" evidence="15">
    <location>
        <begin position="330"/>
        <end position="583"/>
    </location>
</feature>
<comment type="cofactor">
    <cofactor evidence="1">
        <name>FMN</name>
        <dbReference type="ChEBI" id="CHEBI:58210"/>
    </cofactor>
</comment>
<proteinExistence type="predicted"/>
<dbReference type="InterPro" id="IPR039261">
    <property type="entry name" value="FNR_nucleotide-bd"/>
</dbReference>
<gene>
    <name evidence="16" type="ORF">SPPG_03250</name>
</gene>
<keyword evidence="6" id="KW-0949">S-adenosyl-L-methionine</keyword>
<reference evidence="16 17" key="1">
    <citation type="submission" date="2009-08" db="EMBL/GenBank/DDBJ databases">
        <title>The Genome Sequence of Spizellomyces punctatus strain DAOM BR117.</title>
        <authorList>
            <consortium name="The Broad Institute Genome Sequencing Platform"/>
            <person name="Russ C."/>
            <person name="Cuomo C."/>
            <person name="Shea T."/>
            <person name="Young S.K."/>
            <person name="Zeng Q."/>
            <person name="Koehrsen M."/>
            <person name="Haas B."/>
            <person name="Borodovsky M."/>
            <person name="Guigo R."/>
            <person name="Alvarado L."/>
            <person name="Berlin A."/>
            <person name="Bochicchio J."/>
            <person name="Borenstein D."/>
            <person name="Chapman S."/>
            <person name="Chen Z."/>
            <person name="Engels R."/>
            <person name="Freedman E."/>
            <person name="Gellesch M."/>
            <person name="Goldberg J."/>
            <person name="Griggs A."/>
            <person name="Gujja S."/>
            <person name="Heiman D."/>
            <person name="Hepburn T."/>
            <person name="Howarth C."/>
            <person name="Jen D."/>
            <person name="Larson L."/>
            <person name="Lewis B."/>
            <person name="Mehta T."/>
            <person name="Park D."/>
            <person name="Pearson M."/>
            <person name="Roberts A."/>
            <person name="Saif S."/>
            <person name="Shenoy N."/>
            <person name="Sisk P."/>
            <person name="Stolte C."/>
            <person name="Sykes S."/>
            <person name="Thomson T."/>
            <person name="Walk T."/>
            <person name="White J."/>
            <person name="Yandava C."/>
            <person name="Burger G."/>
            <person name="Gray M.W."/>
            <person name="Holland P.W.H."/>
            <person name="King N."/>
            <person name="Lang F.B.F."/>
            <person name="Roger A.J."/>
            <person name="Ruiz-Trillo I."/>
            <person name="Lander E."/>
            <person name="Nusbaum C."/>
        </authorList>
    </citation>
    <scope>NUCLEOTIDE SEQUENCE [LARGE SCALE GENOMIC DNA]</scope>
    <source>
        <strain evidence="16 17">DAOM BR117</strain>
    </source>
</reference>
<evidence type="ECO:0000256" key="5">
    <source>
        <dbReference type="ARBA" id="ARBA00022643"/>
    </source>
</evidence>
<dbReference type="GO" id="GO:0030586">
    <property type="term" value="F:[methionine synthase] reductase (NADPH) activity"/>
    <property type="evidence" value="ECO:0007669"/>
    <property type="project" value="UniProtKB-EC"/>
</dbReference>
<dbReference type="InterPro" id="IPR029039">
    <property type="entry name" value="Flavoprotein-like_sf"/>
</dbReference>
<keyword evidence="5" id="KW-0288">FMN</keyword>
<dbReference type="RefSeq" id="XP_016609485.1">
    <property type="nucleotide sequence ID" value="XM_016751523.1"/>
</dbReference>
<dbReference type="PROSITE" id="PS51384">
    <property type="entry name" value="FAD_FR"/>
    <property type="match status" value="1"/>
</dbReference>
<comment type="cofactor">
    <cofactor evidence="2">
        <name>FAD</name>
        <dbReference type="ChEBI" id="CHEBI:57692"/>
    </cofactor>
</comment>
<dbReference type="GO" id="GO:0005829">
    <property type="term" value="C:cytosol"/>
    <property type="evidence" value="ECO:0007669"/>
    <property type="project" value="TreeGrafter"/>
</dbReference>
<dbReference type="PROSITE" id="PS50902">
    <property type="entry name" value="FLAVODOXIN_LIKE"/>
    <property type="match status" value="1"/>
</dbReference>
<keyword evidence="8" id="KW-0521">NADP</keyword>
<dbReference type="InterPro" id="IPR001094">
    <property type="entry name" value="Flavdoxin-like"/>
</dbReference>
<dbReference type="OrthoDB" id="1856718at2759"/>
<feature type="compositionally biased region" description="Polar residues" evidence="13">
    <location>
        <begin position="222"/>
        <end position="242"/>
    </location>
</feature>
<evidence type="ECO:0000256" key="8">
    <source>
        <dbReference type="ARBA" id="ARBA00022857"/>
    </source>
</evidence>
<dbReference type="FunFam" id="1.20.990.10:FF:000007">
    <property type="entry name" value="Methionine synthase reductase"/>
    <property type="match status" value="1"/>
</dbReference>
<evidence type="ECO:0000259" key="15">
    <source>
        <dbReference type="PROSITE" id="PS51384"/>
    </source>
</evidence>
<keyword evidence="17" id="KW-1185">Reference proteome</keyword>
<dbReference type="GO" id="GO:0009086">
    <property type="term" value="P:methionine biosynthetic process"/>
    <property type="evidence" value="ECO:0007669"/>
    <property type="project" value="UniProtKB-KW"/>
</dbReference>
<dbReference type="Gene3D" id="2.40.30.10">
    <property type="entry name" value="Translation factors"/>
    <property type="match status" value="1"/>
</dbReference>
<evidence type="ECO:0000256" key="1">
    <source>
        <dbReference type="ARBA" id="ARBA00001917"/>
    </source>
</evidence>
<evidence type="ECO:0000256" key="6">
    <source>
        <dbReference type="ARBA" id="ARBA00022691"/>
    </source>
</evidence>
<dbReference type="InterPro" id="IPR017927">
    <property type="entry name" value="FAD-bd_FR_type"/>
</dbReference>
<dbReference type="PRINTS" id="PR00369">
    <property type="entry name" value="FLAVODOXIN"/>
</dbReference>
<keyword evidence="7" id="KW-0274">FAD</keyword>
<dbReference type="FunCoup" id="A0A0L0HJ02">
    <property type="interactions" value="267"/>
</dbReference>
<dbReference type="OMA" id="LFFGHQR"/>
<dbReference type="InterPro" id="IPR008254">
    <property type="entry name" value="Flavodoxin/NO_synth"/>
</dbReference>
<evidence type="ECO:0000313" key="17">
    <source>
        <dbReference type="Proteomes" id="UP000053201"/>
    </source>
</evidence>
<feature type="compositionally biased region" description="Basic and acidic residues" evidence="13">
    <location>
        <begin position="190"/>
        <end position="202"/>
    </location>
</feature>
<sequence>MTADLAESLAVLFASQTGNAEWIAKHIHEEALARGYISTCHSLDDHAKANLTGDNAIIIVASTTGDGDPPDNATKFWRWLRRAKAPELEGLKGKKYAILGLGDTNYSNFCNTAKRLEKKMTDVGAVPFTPRGFADDATGLEAVVDPWIETLWKALPQVACYDEEKAKAFEERAEKDGKFSLKLGAEKKSVGEAVADGKKDNGESANTNDIVPKSSDGKASAPVSSVNEVSKTANGGDSGDKSSVANAFLAPLNAEEHERLDATSCTPVPIVVSKAALESATQLTNVAKIPTEYLDVELEDQGRPIEKSVILPCLIRDTQIIGSPFDYTAANPFKAKIAGVRCLTGPKALKRVLEIELNITGLGWEYAPGDAFGIVCPNPDGLVLPLLKRLSLEPTRLLRVTAKGAAALQGLPFETKTPVTVYEAFKYYLDLHSLPKKSFLRVLAEHTSDPTEKKTLYFLASAQGAGAYRDLRPQQSTLLDILHTFPNCQPPLARLLETLPHLQPRYYSVATSRLVKEDSVTFAFNTVEYRTPAPYNKPISGLCSTWLDVLTGKKSAQNVRDQLSDQELYIPIFPKPISEITAPFRLPEDPSAPVIMIAAGTGITPFMSFLAHRHHLRSSGTSSFGAMWLFHGRRFASADGDALYESDLDTYVKGGSLSRLLVCTSREDVTPDQIRYKYVQDGIRALGTEVWDLVHECGAYVYVCGSVAMAKEVNQALADIIVQNGGAKDGVEALTLLADLGKKGRYLKDIWT</sequence>
<dbReference type="STRING" id="645134.A0A0L0HJ02"/>
<dbReference type="SUPFAM" id="SSF63380">
    <property type="entry name" value="Riboflavin synthase domain-like"/>
    <property type="match status" value="1"/>
</dbReference>
<dbReference type="SUPFAM" id="SSF52343">
    <property type="entry name" value="Ferredoxin reductase-like, C-terminal NADP-linked domain"/>
    <property type="match status" value="1"/>
</dbReference>
<keyword evidence="4" id="KW-0285">Flavoprotein</keyword>
<feature type="region of interest" description="Disordered" evidence="13">
    <location>
        <begin position="190"/>
        <end position="242"/>
    </location>
</feature>
<dbReference type="Gene3D" id="3.40.50.80">
    <property type="entry name" value="Nucleotide-binding domain of ferredoxin-NADP reductase (FNR) module"/>
    <property type="match status" value="1"/>
</dbReference>
<dbReference type="Gene3D" id="1.20.990.10">
    <property type="entry name" value="NADPH-cytochrome p450 Reductase, Chain A, domain 3"/>
    <property type="match status" value="1"/>
</dbReference>
<evidence type="ECO:0000256" key="12">
    <source>
        <dbReference type="ARBA" id="ARBA00040659"/>
    </source>
</evidence>
<dbReference type="InterPro" id="IPR001709">
    <property type="entry name" value="Flavoprot_Pyr_Nucl_cyt_Rdtase"/>
</dbReference>
<dbReference type="FunFam" id="3.40.50.360:FF:000059">
    <property type="entry name" value="5-methyltetrahydrofolate-homocysteine methyltransferase reductase"/>
    <property type="match status" value="1"/>
</dbReference>
<dbReference type="EMBL" id="KQ257454">
    <property type="protein sequence ID" value="KND01446.1"/>
    <property type="molecule type" value="Genomic_DNA"/>
</dbReference>
<accession>A0A0L0HJ02</accession>
<evidence type="ECO:0000256" key="2">
    <source>
        <dbReference type="ARBA" id="ARBA00001974"/>
    </source>
</evidence>
<evidence type="ECO:0000256" key="4">
    <source>
        <dbReference type="ARBA" id="ARBA00022630"/>
    </source>
</evidence>
<dbReference type="InterPro" id="IPR023173">
    <property type="entry name" value="NADPH_Cyt_P450_Rdtase_alpha"/>
</dbReference>
<evidence type="ECO:0000256" key="13">
    <source>
        <dbReference type="SAM" id="MobiDB-lite"/>
    </source>
</evidence>
<protein>
    <recommendedName>
        <fullName evidence="12">Methionine synthase reductase</fullName>
        <ecNumber evidence="11">1.16.1.8</ecNumber>
    </recommendedName>
</protein>
<evidence type="ECO:0000256" key="11">
    <source>
        <dbReference type="ARBA" id="ARBA00039088"/>
    </source>
</evidence>
<dbReference type="PANTHER" id="PTHR19384:SF84">
    <property type="entry name" value="METHIONINE SYNTHASE REDUCTASE"/>
    <property type="match status" value="1"/>
</dbReference>
<dbReference type="Pfam" id="PF00258">
    <property type="entry name" value="Flavodoxin_1"/>
    <property type="match status" value="1"/>
</dbReference>
<dbReference type="Pfam" id="PF00175">
    <property type="entry name" value="NAD_binding_1"/>
    <property type="match status" value="1"/>
</dbReference>
<dbReference type="eggNOG" id="KOG1158">
    <property type="taxonomic scope" value="Eukaryota"/>
</dbReference>
<dbReference type="SUPFAM" id="SSF52218">
    <property type="entry name" value="Flavoproteins"/>
    <property type="match status" value="1"/>
</dbReference>
<dbReference type="AlphaFoldDB" id="A0A0L0HJ02"/>
<evidence type="ECO:0000256" key="3">
    <source>
        <dbReference type="ARBA" id="ARBA00022605"/>
    </source>
</evidence>
<dbReference type="GO" id="GO:0050660">
    <property type="term" value="F:flavin adenine dinucleotide binding"/>
    <property type="evidence" value="ECO:0007669"/>
    <property type="project" value="TreeGrafter"/>
</dbReference>
<keyword evidence="3" id="KW-0028">Amino-acid biosynthesis</keyword>
<dbReference type="GeneID" id="27686781"/>
<evidence type="ECO:0000256" key="10">
    <source>
        <dbReference type="ARBA" id="ARBA00023167"/>
    </source>
</evidence>
<evidence type="ECO:0000259" key="14">
    <source>
        <dbReference type="PROSITE" id="PS50902"/>
    </source>
</evidence>
<evidence type="ECO:0000256" key="7">
    <source>
        <dbReference type="ARBA" id="ARBA00022827"/>
    </source>
</evidence>
<feature type="domain" description="Flavodoxin-like" evidence="14">
    <location>
        <begin position="9"/>
        <end position="152"/>
    </location>
</feature>
<evidence type="ECO:0000313" key="16">
    <source>
        <dbReference type="EMBL" id="KND01446.1"/>
    </source>
</evidence>
<dbReference type="EC" id="1.16.1.8" evidence="11"/>
<name>A0A0L0HJ02_SPIPD</name>
<dbReference type="InterPro" id="IPR003097">
    <property type="entry name" value="CysJ-like_FAD-binding"/>
</dbReference>
<evidence type="ECO:0000256" key="9">
    <source>
        <dbReference type="ARBA" id="ARBA00023002"/>
    </source>
</evidence>
<dbReference type="Gene3D" id="3.40.50.360">
    <property type="match status" value="1"/>
</dbReference>
<dbReference type="Proteomes" id="UP000053201">
    <property type="component" value="Unassembled WGS sequence"/>
</dbReference>
<dbReference type="GO" id="GO:0050667">
    <property type="term" value="P:homocysteine metabolic process"/>
    <property type="evidence" value="ECO:0007669"/>
    <property type="project" value="TreeGrafter"/>
</dbReference>
<dbReference type="InterPro" id="IPR001433">
    <property type="entry name" value="OxRdtase_FAD/NAD-bd"/>
</dbReference>